<dbReference type="eggNOG" id="KOG4444">
    <property type="taxonomic scope" value="Eukaryota"/>
</dbReference>
<accession>A0A022RKF4</accession>
<dbReference type="InterPro" id="IPR006966">
    <property type="entry name" value="Peroxin-3"/>
</dbReference>
<dbReference type="GO" id="GO:0005778">
    <property type="term" value="C:peroxisomal membrane"/>
    <property type="evidence" value="ECO:0007669"/>
    <property type="project" value="InterPro"/>
</dbReference>
<dbReference type="PANTHER" id="PTHR28080:SF1">
    <property type="entry name" value="PEROXISOMAL BIOGENESIS FACTOR 3"/>
    <property type="match status" value="1"/>
</dbReference>
<organism evidence="1 2">
    <name type="scientific">Erythranthe guttata</name>
    <name type="common">Yellow monkey flower</name>
    <name type="synonym">Mimulus guttatus</name>
    <dbReference type="NCBI Taxonomy" id="4155"/>
    <lineage>
        <taxon>Eukaryota</taxon>
        <taxon>Viridiplantae</taxon>
        <taxon>Streptophyta</taxon>
        <taxon>Embryophyta</taxon>
        <taxon>Tracheophyta</taxon>
        <taxon>Spermatophyta</taxon>
        <taxon>Magnoliopsida</taxon>
        <taxon>eudicotyledons</taxon>
        <taxon>Gunneridae</taxon>
        <taxon>Pentapetalae</taxon>
        <taxon>asterids</taxon>
        <taxon>lamiids</taxon>
        <taxon>Lamiales</taxon>
        <taxon>Phrymaceae</taxon>
        <taxon>Erythranthe</taxon>
    </lineage>
</organism>
<reference evidence="1 2" key="1">
    <citation type="journal article" date="2013" name="Proc. Natl. Acad. Sci. U.S.A.">
        <title>Fine-scale variation in meiotic recombination in Mimulus inferred from population shotgun sequencing.</title>
        <authorList>
            <person name="Hellsten U."/>
            <person name="Wright K.M."/>
            <person name="Jenkins J."/>
            <person name="Shu S."/>
            <person name="Yuan Y."/>
            <person name="Wessler S.R."/>
            <person name="Schmutz J."/>
            <person name="Willis J.H."/>
            <person name="Rokhsar D.S."/>
        </authorList>
    </citation>
    <scope>NUCLEOTIDE SEQUENCE [LARGE SCALE GENOMIC DNA]</scope>
    <source>
        <strain evidence="2">cv. DUN x IM62</strain>
    </source>
</reference>
<dbReference type="EMBL" id="KI630416">
    <property type="protein sequence ID" value="EYU40233.1"/>
    <property type="molecule type" value="Genomic_DNA"/>
</dbReference>
<dbReference type="GO" id="GO:0007031">
    <property type="term" value="P:peroxisome organization"/>
    <property type="evidence" value="ECO:0007669"/>
    <property type="project" value="InterPro"/>
</dbReference>
<dbReference type="STRING" id="4155.A0A022RKF4"/>
<evidence type="ECO:0000313" key="2">
    <source>
        <dbReference type="Proteomes" id="UP000030748"/>
    </source>
</evidence>
<sequence>DEAELIDKNDEEQFMDSAYYLSNYGLPALLANAEAATSEVLKGKQLKDYFNVSTLHDAIIQIMDTLMIMRSPHYWVGYLMPEDYSDRSRATKFDLLMGETRAVLLSAEFANIVDISLGAVVKRVLKDVSISCGENNLMSGIPLARVIPRIAHISDSLIGEDNRFRYIRITRSIPEVEQFFTLLYSSTPV</sequence>
<protein>
    <submittedName>
        <fullName evidence="1">Uncharacterized protein</fullName>
    </submittedName>
</protein>
<name>A0A022RKF4_ERYGU</name>
<dbReference type="Proteomes" id="UP000030748">
    <property type="component" value="Unassembled WGS sequence"/>
</dbReference>
<evidence type="ECO:0000313" key="1">
    <source>
        <dbReference type="EMBL" id="EYU40233.1"/>
    </source>
</evidence>
<dbReference type="PANTHER" id="PTHR28080">
    <property type="entry name" value="PEROXISOMAL BIOGENESIS FACTOR 3"/>
    <property type="match status" value="1"/>
</dbReference>
<feature type="non-terminal residue" evidence="1">
    <location>
        <position position="1"/>
    </location>
</feature>
<gene>
    <name evidence="1" type="ORF">MIMGU_mgv1a0090641mg</name>
</gene>
<keyword evidence="2" id="KW-1185">Reference proteome</keyword>
<dbReference type="AlphaFoldDB" id="A0A022RKF4"/>
<proteinExistence type="predicted"/>